<name>A0ACC0GSF6_9ERIC</name>
<evidence type="ECO:0000313" key="1">
    <source>
        <dbReference type="EMBL" id="KAI8003210.1"/>
    </source>
</evidence>
<sequence>MSKQHMRNQTEENSKMSPSYHDCAKNPASNLTKGDKVFVDTYSSPLGRISESIKGIELHEYRASQEKKKALSDGIVAELNKAVRRRNGFTVESVSCSRPPRRDNHGSPSRLENVNNCHEDQCGALQVEKVDKNGNISANSIVESISGLPFLRALLLDSPFGTSSASFFASPTDDDVATSFIFSFSYSSSSSSFSSSSSSPIFAFFDSLSSTTVSAASSLCSSLISSLSVFSTVFRGLPLFLGVCCWGSDEPIDVHFAIVWWRMVVVVVLFSSGGGVRLMIDGGGEKKKDVAEME</sequence>
<keyword evidence="2" id="KW-1185">Reference proteome</keyword>
<accession>A0ACC0GSF6</accession>
<dbReference type="EMBL" id="CM045766">
    <property type="protein sequence ID" value="KAI8003210.1"/>
    <property type="molecule type" value="Genomic_DNA"/>
</dbReference>
<proteinExistence type="predicted"/>
<comment type="caution">
    <text evidence="1">The sequence shown here is derived from an EMBL/GenBank/DDBJ whole genome shotgun (WGS) entry which is preliminary data.</text>
</comment>
<reference evidence="1 2" key="1">
    <citation type="journal article" date="2022" name="Plant J.">
        <title>Chromosome-level genome of Camellia lanceoleosa provides a valuable resource for understanding genome evolution and self-incompatibility.</title>
        <authorList>
            <person name="Gong W."/>
            <person name="Xiao S."/>
            <person name="Wang L."/>
            <person name="Liao Z."/>
            <person name="Chang Y."/>
            <person name="Mo W."/>
            <person name="Hu G."/>
            <person name="Li W."/>
            <person name="Zhao G."/>
            <person name="Zhu H."/>
            <person name="Hu X."/>
            <person name="Ji K."/>
            <person name="Xiang X."/>
            <person name="Song Q."/>
            <person name="Yuan D."/>
            <person name="Jin S."/>
            <person name="Zhang L."/>
        </authorList>
    </citation>
    <scope>NUCLEOTIDE SEQUENCE [LARGE SCALE GENOMIC DNA]</scope>
    <source>
        <strain evidence="1">SQ_2022a</strain>
    </source>
</reference>
<evidence type="ECO:0000313" key="2">
    <source>
        <dbReference type="Proteomes" id="UP001060215"/>
    </source>
</evidence>
<organism evidence="1 2">
    <name type="scientific">Camellia lanceoleosa</name>
    <dbReference type="NCBI Taxonomy" id="1840588"/>
    <lineage>
        <taxon>Eukaryota</taxon>
        <taxon>Viridiplantae</taxon>
        <taxon>Streptophyta</taxon>
        <taxon>Embryophyta</taxon>
        <taxon>Tracheophyta</taxon>
        <taxon>Spermatophyta</taxon>
        <taxon>Magnoliopsida</taxon>
        <taxon>eudicotyledons</taxon>
        <taxon>Gunneridae</taxon>
        <taxon>Pentapetalae</taxon>
        <taxon>asterids</taxon>
        <taxon>Ericales</taxon>
        <taxon>Theaceae</taxon>
        <taxon>Camellia</taxon>
    </lineage>
</organism>
<gene>
    <name evidence="1" type="ORF">LOK49_LG08G02807</name>
</gene>
<dbReference type="Proteomes" id="UP001060215">
    <property type="component" value="Chromosome 9"/>
</dbReference>
<protein>
    <submittedName>
        <fullName evidence="1">Uncharacterized protein</fullName>
    </submittedName>
</protein>